<proteinExistence type="predicted"/>
<accession>A0ABD3HYQ2</accession>
<name>A0ABD3HYQ2_9MARC</name>
<gene>
    <name evidence="1" type="ORF">R1sor_009301</name>
</gene>
<protein>
    <submittedName>
        <fullName evidence="1">Uncharacterized protein</fullName>
    </submittedName>
</protein>
<dbReference type="AlphaFoldDB" id="A0ABD3HYQ2"/>
<evidence type="ECO:0000313" key="1">
    <source>
        <dbReference type="EMBL" id="KAL3695225.1"/>
    </source>
</evidence>
<sequence>MLTFRILYELGAFKTVSRKIDRSKGVRASKSRRQATEICPRERRGFSSSALTAIDEYLLQKPVNKFQPWEDGKMRTPAAFPGSGLSLSEAVGDCDDVGVASFAT</sequence>
<reference evidence="1 2" key="1">
    <citation type="submission" date="2024-09" db="EMBL/GenBank/DDBJ databases">
        <title>Chromosome-scale assembly of Riccia sorocarpa.</title>
        <authorList>
            <person name="Paukszto L."/>
        </authorList>
    </citation>
    <scope>NUCLEOTIDE SEQUENCE [LARGE SCALE GENOMIC DNA]</scope>
    <source>
        <strain evidence="1">LP-2024</strain>
        <tissue evidence="1">Aerial parts of the thallus</tissue>
    </source>
</reference>
<dbReference type="EMBL" id="JBJQOH010000002">
    <property type="protein sequence ID" value="KAL3695225.1"/>
    <property type="molecule type" value="Genomic_DNA"/>
</dbReference>
<dbReference type="Proteomes" id="UP001633002">
    <property type="component" value="Unassembled WGS sequence"/>
</dbReference>
<organism evidence="1 2">
    <name type="scientific">Riccia sorocarpa</name>
    <dbReference type="NCBI Taxonomy" id="122646"/>
    <lineage>
        <taxon>Eukaryota</taxon>
        <taxon>Viridiplantae</taxon>
        <taxon>Streptophyta</taxon>
        <taxon>Embryophyta</taxon>
        <taxon>Marchantiophyta</taxon>
        <taxon>Marchantiopsida</taxon>
        <taxon>Marchantiidae</taxon>
        <taxon>Marchantiales</taxon>
        <taxon>Ricciaceae</taxon>
        <taxon>Riccia</taxon>
    </lineage>
</organism>
<comment type="caution">
    <text evidence="1">The sequence shown here is derived from an EMBL/GenBank/DDBJ whole genome shotgun (WGS) entry which is preliminary data.</text>
</comment>
<evidence type="ECO:0000313" key="2">
    <source>
        <dbReference type="Proteomes" id="UP001633002"/>
    </source>
</evidence>
<keyword evidence="2" id="KW-1185">Reference proteome</keyword>